<dbReference type="InterPro" id="IPR036188">
    <property type="entry name" value="FAD/NAD-bd_sf"/>
</dbReference>
<dbReference type="RefSeq" id="WP_131958750.1">
    <property type="nucleotide sequence ID" value="NZ_SMFL01000004.1"/>
</dbReference>
<sequence length="564" mass="63424">MNLNIKAVKQNTYDVIVVGSGISGGWAAKEFTQKGLKTLLIERGRKLEHIKDYTTAMLPSWELPHHNQTTQQNLLDHPTQSKSYAFNEGTKHFWVNDNQHAYEQEKPFDWIRGYHLGGKSLMWGRHSYRFSDLDFEANLREGIGVDWPVRYKELAPWYSYVEKFVGISGQNEGFAQLPDGDFLPAMPLNCVEDHFIKNVKKAMGRDATMGRIANLSQQHNGRGPCQHRNLCARGCPFSGYFSTLSATLPAAVETGNLTIRTDSIVSGVLYDENTKKAKGVSVIDALSGEKSDYFAKIVFLNASTLGTTFILMNSVSDRFPNSLGNDSGELGHNLMDHHHMTGASGEIHDYDDKYYFGRRPGGFYIPRFRNLDQNNRDYIRGFGYQGAGSRDNWQQARSQDGFGAEFKNAVTKPGSWRLGIQAFGEMLPYHENHVRLDDTKKDEWGLPQLVISCEYKDNELAMRKDMRQDAIEMLEATGFKNITSFDNLHAPGLTIHEMGTARMGKDPKTSVLNGNNQLHAVKNVFVTDGACMTSSACQNPSLTYMALTARACDFAMKEMKAQRL</sequence>
<keyword evidence="3" id="KW-0285">Flavoprotein</keyword>
<dbReference type="PANTHER" id="PTHR42784:SF1">
    <property type="entry name" value="PYRANOSE 2-OXIDASE"/>
    <property type="match status" value="1"/>
</dbReference>
<gene>
    <name evidence="8" type="ORF">E0F88_13335</name>
</gene>
<dbReference type="EMBL" id="SMFL01000004">
    <property type="protein sequence ID" value="TDE15487.1"/>
    <property type="molecule type" value="Genomic_DNA"/>
</dbReference>
<evidence type="ECO:0000256" key="3">
    <source>
        <dbReference type="ARBA" id="ARBA00022630"/>
    </source>
</evidence>
<dbReference type="SUPFAM" id="SSF51905">
    <property type="entry name" value="FAD/NAD(P)-binding domain"/>
    <property type="match status" value="1"/>
</dbReference>
<comment type="cofactor">
    <cofactor evidence="1">
        <name>FAD</name>
        <dbReference type="ChEBI" id="CHEBI:57692"/>
    </cofactor>
</comment>
<evidence type="ECO:0000256" key="1">
    <source>
        <dbReference type="ARBA" id="ARBA00001974"/>
    </source>
</evidence>
<keyword evidence="9" id="KW-1185">Reference proteome</keyword>
<dbReference type="InterPro" id="IPR000172">
    <property type="entry name" value="GMC_OxRdtase_N"/>
</dbReference>
<dbReference type="Proteomes" id="UP000294850">
    <property type="component" value="Unassembled WGS sequence"/>
</dbReference>
<feature type="domain" description="Glucose-methanol-choline oxidoreductase N-terminal" evidence="6">
    <location>
        <begin position="104"/>
        <end position="338"/>
    </location>
</feature>
<dbReference type="PANTHER" id="PTHR42784">
    <property type="entry name" value="PYRANOSE 2-OXIDASE"/>
    <property type="match status" value="1"/>
</dbReference>
<dbReference type="Gene3D" id="3.50.50.60">
    <property type="entry name" value="FAD/NAD(P)-binding domain"/>
    <property type="match status" value="2"/>
</dbReference>
<dbReference type="SUPFAM" id="SSF54373">
    <property type="entry name" value="FAD-linked reductases, C-terminal domain"/>
    <property type="match status" value="1"/>
</dbReference>
<accession>A0A4R5DPI0</accession>
<dbReference type="InterPro" id="IPR051473">
    <property type="entry name" value="P2Ox-like"/>
</dbReference>
<dbReference type="InterPro" id="IPR007867">
    <property type="entry name" value="GMC_OxRtase_C"/>
</dbReference>
<evidence type="ECO:0000259" key="7">
    <source>
        <dbReference type="Pfam" id="PF05199"/>
    </source>
</evidence>
<keyword evidence="5" id="KW-0560">Oxidoreductase</keyword>
<evidence type="ECO:0000256" key="4">
    <source>
        <dbReference type="ARBA" id="ARBA00022827"/>
    </source>
</evidence>
<proteinExistence type="inferred from homology"/>
<evidence type="ECO:0000313" key="8">
    <source>
        <dbReference type="EMBL" id="TDE15487.1"/>
    </source>
</evidence>
<protein>
    <submittedName>
        <fullName evidence="8">GMC family oxidoreductase</fullName>
    </submittedName>
</protein>
<feature type="domain" description="Glucose-methanol-choline oxidoreductase C-terminal" evidence="7">
    <location>
        <begin position="428"/>
        <end position="547"/>
    </location>
</feature>
<dbReference type="OrthoDB" id="1154541at2"/>
<evidence type="ECO:0000256" key="2">
    <source>
        <dbReference type="ARBA" id="ARBA00010790"/>
    </source>
</evidence>
<organism evidence="8 9">
    <name type="scientific">Dyadobacter psychrotolerans</name>
    <dbReference type="NCBI Taxonomy" id="2541721"/>
    <lineage>
        <taxon>Bacteria</taxon>
        <taxon>Pseudomonadati</taxon>
        <taxon>Bacteroidota</taxon>
        <taxon>Cytophagia</taxon>
        <taxon>Cytophagales</taxon>
        <taxon>Spirosomataceae</taxon>
        <taxon>Dyadobacter</taxon>
    </lineage>
</organism>
<dbReference type="GO" id="GO:0050660">
    <property type="term" value="F:flavin adenine dinucleotide binding"/>
    <property type="evidence" value="ECO:0007669"/>
    <property type="project" value="InterPro"/>
</dbReference>
<dbReference type="AlphaFoldDB" id="A0A4R5DPI0"/>
<dbReference type="Pfam" id="PF00732">
    <property type="entry name" value="GMC_oxred_N"/>
    <property type="match status" value="1"/>
</dbReference>
<reference evidence="8 9" key="1">
    <citation type="submission" date="2019-03" db="EMBL/GenBank/DDBJ databases">
        <title>Dyadobacter AR-3-6 sp. nov., isolated from arctic soil.</title>
        <authorList>
            <person name="Chaudhary D.K."/>
        </authorList>
    </citation>
    <scope>NUCLEOTIDE SEQUENCE [LARGE SCALE GENOMIC DNA]</scope>
    <source>
        <strain evidence="8 9">AR-3-6</strain>
    </source>
</reference>
<keyword evidence="4" id="KW-0274">FAD</keyword>
<dbReference type="GO" id="GO:0016614">
    <property type="term" value="F:oxidoreductase activity, acting on CH-OH group of donors"/>
    <property type="evidence" value="ECO:0007669"/>
    <property type="project" value="InterPro"/>
</dbReference>
<dbReference type="Pfam" id="PF05199">
    <property type="entry name" value="GMC_oxred_C"/>
    <property type="match status" value="1"/>
</dbReference>
<evidence type="ECO:0000256" key="5">
    <source>
        <dbReference type="ARBA" id="ARBA00023002"/>
    </source>
</evidence>
<name>A0A4R5DPI0_9BACT</name>
<evidence type="ECO:0000313" key="9">
    <source>
        <dbReference type="Proteomes" id="UP000294850"/>
    </source>
</evidence>
<comment type="similarity">
    <text evidence="2">Belongs to the GMC oxidoreductase family.</text>
</comment>
<evidence type="ECO:0000259" key="6">
    <source>
        <dbReference type="Pfam" id="PF00732"/>
    </source>
</evidence>
<comment type="caution">
    <text evidence="8">The sequence shown here is derived from an EMBL/GenBank/DDBJ whole genome shotgun (WGS) entry which is preliminary data.</text>
</comment>